<dbReference type="Pfam" id="PF12776">
    <property type="entry name" value="Myb_DNA-bind_3"/>
    <property type="match status" value="1"/>
</dbReference>
<proteinExistence type="predicted"/>
<accession>A0AA39SWG8</accession>
<feature type="compositionally biased region" description="Basic and acidic residues" evidence="1">
    <location>
        <begin position="192"/>
        <end position="206"/>
    </location>
</feature>
<feature type="compositionally biased region" description="Acidic residues" evidence="1">
    <location>
        <begin position="172"/>
        <end position="187"/>
    </location>
</feature>
<protein>
    <recommendedName>
        <fullName evidence="2">Myb/SANT-like domain-containing protein</fullName>
    </recommendedName>
</protein>
<dbReference type="EMBL" id="JAUESC010000002">
    <property type="protein sequence ID" value="KAK0606226.1"/>
    <property type="molecule type" value="Genomic_DNA"/>
</dbReference>
<sequence length="215" mass="25072">MQNQKNHNNSRKISSGEKQTKGIRNEKGIEFFFIDLRKHENNLNTHTTIEEGQILKNVRCERVAEGSLEATPSDQMVSDLGQGGLKSTDENLKGGQMRIQKKSRCRVLTGNQPNGHFNKEGWKNISTKLAQTINKNYSKKQMKNKWDNLKRKWQLWNNLVNADIDQEFKSYDDDDDKLPSDNEEENATQDVYEERHHNHKMDKERDSIATLLMLR</sequence>
<feature type="region of interest" description="Disordered" evidence="1">
    <location>
        <begin position="169"/>
        <end position="206"/>
    </location>
</feature>
<feature type="compositionally biased region" description="Polar residues" evidence="1">
    <location>
        <begin position="1"/>
        <end position="13"/>
    </location>
</feature>
<reference evidence="3" key="2">
    <citation type="submission" date="2023-06" db="EMBL/GenBank/DDBJ databases">
        <authorList>
            <person name="Swenson N.G."/>
            <person name="Wegrzyn J.L."/>
            <person name="Mcevoy S.L."/>
        </authorList>
    </citation>
    <scope>NUCLEOTIDE SEQUENCE</scope>
    <source>
        <strain evidence="3">NS2018</strain>
        <tissue evidence="3">Leaf</tissue>
    </source>
</reference>
<keyword evidence="4" id="KW-1185">Reference proteome</keyword>
<evidence type="ECO:0000259" key="2">
    <source>
        <dbReference type="Pfam" id="PF12776"/>
    </source>
</evidence>
<evidence type="ECO:0000256" key="1">
    <source>
        <dbReference type="SAM" id="MobiDB-lite"/>
    </source>
</evidence>
<reference evidence="3" key="1">
    <citation type="journal article" date="2022" name="Plant J.">
        <title>Strategies of tolerance reflected in two North American maple genomes.</title>
        <authorList>
            <person name="McEvoy S.L."/>
            <person name="Sezen U.U."/>
            <person name="Trouern-Trend A."/>
            <person name="McMahon S.M."/>
            <person name="Schaberg P.G."/>
            <person name="Yang J."/>
            <person name="Wegrzyn J.L."/>
            <person name="Swenson N.G."/>
        </authorList>
    </citation>
    <scope>NUCLEOTIDE SEQUENCE</scope>
    <source>
        <strain evidence="3">NS2018</strain>
    </source>
</reference>
<dbReference type="InterPro" id="IPR024752">
    <property type="entry name" value="Myb/SANT-like_dom"/>
</dbReference>
<evidence type="ECO:0000313" key="3">
    <source>
        <dbReference type="EMBL" id="KAK0606226.1"/>
    </source>
</evidence>
<feature type="domain" description="Myb/SANT-like" evidence="2">
    <location>
        <begin position="107"/>
        <end position="164"/>
    </location>
</feature>
<comment type="caution">
    <text evidence="3">The sequence shown here is derived from an EMBL/GenBank/DDBJ whole genome shotgun (WGS) entry which is preliminary data.</text>
</comment>
<dbReference type="PANTHER" id="PTHR31704:SF37">
    <property type="entry name" value="HEAT SHOCK PROTEIN"/>
    <property type="match status" value="1"/>
</dbReference>
<dbReference type="AlphaFoldDB" id="A0AA39SWG8"/>
<evidence type="ECO:0000313" key="4">
    <source>
        <dbReference type="Proteomes" id="UP001168877"/>
    </source>
</evidence>
<name>A0AA39SWG8_ACESA</name>
<feature type="region of interest" description="Disordered" evidence="1">
    <location>
        <begin position="1"/>
        <end position="21"/>
    </location>
</feature>
<dbReference type="Proteomes" id="UP001168877">
    <property type="component" value="Unassembled WGS sequence"/>
</dbReference>
<gene>
    <name evidence="3" type="ORF">LWI29_035394</name>
</gene>
<dbReference type="PANTHER" id="PTHR31704">
    <property type="entry name" value="MYB/SANT-LIKE DNA-BINDING DOMAIN PROTEIN-RELATED"/>
    <property type="match status" value="1"/>
</dbReference>
<organism evidence="3 4">
    <name type="scientific">Acer saccharum</name>
    <name type="common">Sugar maple</name>
    <dbReference type="NCBI Taxonomy" id="4024"/>
    <lineage>
        <taxon>Eukaryota</taxon>
        <taxon>Viridiplantae</taxon>
        <taxon>Streptophyta</taxon>
        <taxon>Embryophyta</taxon>
        <taxon>Tracheophyta</taxon>
        <taxon>Spermatophyta</taxon>
        <taxon>Magnoliopsida</taxon>
        <taxon>eudicotyledons</taxon>
        <taxon>Gunneridae</taxon>
        <taxon>Pentapetalae</taxon>
        <taxon>rosids</taxon>
        <taxon>malvids</taxon>
        <taxon>Sapindales</taxon>
        <taxon>Sapindaceae</taxon>
        <taxon>Hippocastanoideae</taxon>
        <taxon>Acereae</taxon>
        <taxon>Acer</taxon>
    </lineage>
</organism>